<dbReference type="PROSITE" id="PS50931">
    <property type="entry name" value="HTH_LYSR"/>
    <property type="match status" value="1"/>
</dbReference>
<sequence>MDKIERLKLFCLVAEKQSFAQAAKLLNLPRSNVTYAVQALEKEYEVLLFYRTTRQVTLTHDGQGFYDEAKLVLGQLKELNRFKAHVRHQEGKISLGLPNRMATQIVLPHLSEFQQRYPQVKVLLNSDDGYSNLLEQQLDGVVRLGAVQADYLIAKPIATIPIATYAAPSYLARYGQPQLSQLDGHWAVEYLVDKAHSDLSTLAFANQTHKLPYRVLVQDTESYLNAGLAGLGLIQIPVFDAQAYLASGQLQTVLTDLPPLTVALTILITDRKYRPQYMQDFIAWLEDLLRQYCVSAA</sequence>
<dbReference type="Gene3D" id="3.40.190.290">
    <property type="match status" value="1"/>
</dbReference>
<feature type="domain" description="HTH lysR-type" evidence="5">
    <location>
        <begin position="1"/>
        <end position="59"/>
    </location>
</feature>
<reference evidence="6 7" key="1">
    <citation type="journal article" date="2022" name="Res Sq">
        <title>Evolution of multicellular longitudinally dividing oral cavity symbionts (Neisseriaceae).</title>
        <authorList>
            <person name="Nyongesa S."/>
            <person name="Weber P."/>
            <person name="Bernet E."/>
            <person name="Pullido F."/>
            <person name="Nieckarz M."/>
            <person name="Delaby M."/>
            <person name="Nieves C."/>
            <person name="Viehboeck T."/>
            <person name="Krause N."/>
            <person name="Rivera-Millot A."/>
            <person name="Nakamura A."/>
            <person name="Vischer N."/>
            <person name="VanNieuwenhze M."/>
            <person name="Brun Y."/>
            <person name="Cava F."/>
            <person name="Bulgheresi S."/>
            <person name="Veyrier F."/>
        </authorList>
    </citation>
    <scope>NUCLEOTIDE SEQUENCE [LARGE SCALE GENOMIC DNA]</scope>
    <source>
        <strain evidence="6 7">SN4</strain>
    </source>
</reference>
<keyword evidence="4" id="KW-0804">Transcription</keyword>
<evidence type="ECO:0000259" key="5">
    <source>
        <dbReference type="PROSITE" id="PS50931"/>
    </source>
</evidence>
<keyword evidence="2" id="KW-0805">Transcription regulation</keyword>
<proteinExistence type="inferred from homology"/>
<evidence type="ECO:0000256" key="3">
    <source>
        <dbReference type="ARBA" id="ARBA00023125"/>
    </source>
</evidence>
<evidence type="ECO:0000256" key="4">
    <source>
        <dbReference type="ARBA" id="ARBA00023163"/>
    </source>
</evidence>
<dbReference type="Proteomes" id="UP000832011">
    <property type="component" value="Chromosome"/>
</dbReference>
<dbReference type="InterPro" id="IPR058163">
    <property type="entry name" value="LysR-type_TF_proteobact-type"/>
</dbReference>
<dbReference type="PANTHER" id="PTHR30537:SF72">
    <property type="entry name" value="LYSR FAMILY TRANSCRIPTIONAL REGULATOR"/>
    <property type="match status" value="1"/>
</dbReference>
<name>A0ABY4E710_9NEIS</name>
<dbReference type="Gene3D" id="1.10.10.10">
    <property type="entry name" value="Winged helix-like DNA-binding domain superfamily/Winged helix DNA-binding domain"/>
    <property type="match status" value="1"/>
</dbReference>
<dbReference type="SUPFAM" id="SSF46785">
    <property type="entry name" value="Winged helix' DNA-binding domain"/>
    <property type="match status" value="1"/>
</dbReference>
<dbReference type="Pfam" id="PF03466">
    <property type="entry name" value="LysR_substrate"/>
    <property type="match status" value="1"/>
</dbReference>
<organism evidence="6 7">
    <name type="scientific">Vitreoscilla massiliensis</name>
    <dbReference type="NCBI Taxonomy" id="1689272"/>
    <lineage>
        <taxon>Bacteria</taxon>
        <taxon>Pseudomonadati</taxon>
        <taxon>Pseudomonadota</taxon>
        <taxon>Betaproteobacteria</taxon>
        <taxon>Neisseriales</taxon>
        <taxon>Neisseriaceae</taxon>
        <taxon>Vitreoscilla</taxon>
    </lineage>
</organism>
<dbReference type="RefSeq" id="WP_058304749.1">
    <property type="nucleotide sequence ID" value="NZ_CABKVG010000004.1"/>
</dbReference>
<dbReference type="SUPFAM" id="SSF53850">
    <property type="entry name" value="Periplasmic binding protein-like II"/>
    <property type="match status" value="1"/>
</dbReference>
<evidence type="ECO:0000256" key="2">
    <source>
        <dbReference type="ARBA" id="ARBA00023015"/>
    </source>
</evidence>
<comment type="similarity">
    <text evidence="1">Belongs to the LysR transcriptional regulatory family.</text>
</comment>
<protein>
    <submittedName>
        <fullName evidence="6">LysR family transcriptional regulator</fullName>
    </submittedName>
</protein>
<dbReference type="InterPro" id="IPR000847">
    <property type="entry name" value="LysR_HTH_N"/>
</dbReference>
<dbReference type="InterPro" id="IPR036390">
    <property type="entry name" value="WH_DNA-bd_sf"/>
</dbReference>
<keyword evidence="3" id="KW-0238">DNA-binding</keyword>
<dbReference type="InterPro" id="IPR005119">
    <property type="entry name" value="LysR_subst-bd"/>
</dbReference>
<accession>A0ABY4E710</accession>
<evidence type="ECO:0000313" key="6">
    <source>
        <dbReference type="EMBL" id="UOO91175.1"/>
    </source>
</evidence>
<gene>
    <name evidence="6" type="ORF">LVJ82_09515</name>
</gene>
<evidence type="ECO:0000256" key="1">
    <source>
        <dbReference type="ARBA" id="ARBA00009437"/>
    </source>
</evidence>
<dbReference type="EMBL" id="CP091511">
    <property type="protein sequence ID" value="UOO91175.1"/>
    <property type="molecule type" value="Genomic_DNA"/>
</dbReference>
<evidence type="ECO:0000313" key="7">
    <source>
        <dbReference type="Proteomes" id="UP000832011"/>
    </source>
</evidence>
<dbReference type="Pfam" id="PF00126">
    <property type="entry name" value="HTH_1"/>
    <property type="match status" value="1"/>
</dbReference>
<dbReference type="InterPro" id="IPR036388">
    <property type="entry name" value="WH-like_DNA-bd_sf"/>
</dbReference>
<keyword evidence="7" id="KW-1185">Reference proteome</keyword>
<dbReference type="PANTHER" id="PTHR30537">
    <property type="entry name" value="HTH-TYPE TRANSCRIPTIONAL REGULATOR"/>
    <property type="match status" value="1"/>
</dbReference>